<organism evidence="2 3">
    <name type="scientific">Dacryopinax primogenitus (strain DJM 731)</name>
    <name type="common">Brown rot fungus</name>
    <dbReference type="NCBI Taxonomy" id="1858805"/>
    <lineage>
        <taxon>Eukaryota</taxon>
        <taxon>Fungi</taxon>
        <taxon>Dikarya</taxon>
        <taxon>Basidiomycota</taxon>
        <taxon>Agaricomycotina</taxon>
        <taxon>Dacrymycetes</taxon>
        <taxon>Dacrymycetales</taxon>
        <taxon>Dacrymycetaceae</taxon>
        <taxon>Dacryopinax</taxon>
    </lineage>
</organism>
<gene>
    <name evidence="2" type="ORF">DACRYDRAFT_93590</name>
</gene>
<dbReference type="EMBL" id="JH795858">
    <property type="protein sequence ID" value="EJU04189.1"/>
    <property type="molecule type" value="Genomic_DNA"/>
</dbReference>
<dbReference type="GeneID" id="63692232"/>
<sequence>MDLFACCIRPDRHSPDSYPTETTRLFPSDGTPSTPIIDHQPLPVPPPEAELGQDEEDELQGIFEGMVETMVRPRAPNPFLTGPTGPQTPSTSRNPSPRSLGTSSRGASAQRSLSRGRSTNAFQVRRVRINRGAPVNGAAGGSVTGAGQEAVREEEEGNGMLTEDNASVRTGTSDAPTRMSTQTRDELERLQYTVRLKPAEVVRPWKSQISQG</sequence>
<dbReference type="HOGENOM" id="CLU_1299661_0_0_1"/>
<evidence type="ECO:0000313" key="2">
    <source>
        <dbReference type="EMBL" id="EJU04189.1"/>
    </source>
</evidence>
<proteinExistence type="predicted"/>
<protein>
    <submittedName>
        <fullName evidence="2">Uncharacterized protein</fullName>
    </submittedName>
</protein>
<dbReference type="AlphaFoldDB" id="M5G679"/>
<accession>M5G679</accession>
<feature type="compositionally biased region" description="Polar residues" evidence="1">
    <location>
        <begin position="100"/>
        <end position="122"/>
    </location>
</feature>
<feature type="compositionally biased region" description="Low complexity" evidence="1">
    <location>
        <begin position="81"/>
        <end position="99"/>
    </location>
</feature>
<feature type="compositionally biased region" description="Polar residues" evidence="1">
    <location>
        <begin position="164"/>
        <end position="182"/>
    </location>
</feature>
<evidence type="ECO:0000256" key="1">
    <source>
        <dbReference type="SAM" id="MobiDB-lite"/>
    </source>
</evidence>
<feature type="region of interest" description="Disordered" evidence="1">
    <location>
        <begin position="69"/>
        <end position="186"/>
    </location>
</feature>
<dbReference type="OrthoDB" id="10602528at2759"/>
<name>M5G679_DACPD</name>
<reference evidence="2 3" key="1">
    <citation type="journal article" date="2012" name="Science">
        <title>The Paleozoic origin of enzymatic lignin decomposition reconstructed from 31 fungal genomes.</title>
        <authorList>
            <person name="Floudas D."/>
            <person name="Binder M."/>
            <person name="Riley R."/>
            <person name="Barry K."/>
            <person name="Blanchette R.A."/>
            <person name="Henrissat B."/>
            <person name="Martinez A.T."/>
            <person name="Otillar R."/>
            <person name="Spatafora J.W."/>
            <person name="Yadav J.S."/>
            <person name="Aerts A."/>
            <person name="Benoit I."/>
            <person name="Boyd A."/>
            <person name="Carlson A."/>
            <person name="Copeland A."/>
            <person name="Coutinho P.M."/>
            <person name="de Vries R.P."/>
            <person name="Ferreira P."/>
            <person name="Findley K."/>
            <person name="Foster B."/>
            <person name="Gaskell J."/>
            <person name="Glotzer D."/>
            <person name="Gorecki P."/>
            <person name="Heitman J."/>
            <person name="Hesse C."/>
            <person name="Hori C."/>
            <person name="Igarashi K."/>
            <person name="Jurgens J.A."/>
            <person name="Kallen N."/>
            <person name="Kersten P."/>
            <person name="Kohler A."/>
            <person name="Kuees U."/>
            <person name="Kumar T.K.A."/>
            <person name="Kuo A."/>
            <person name="LaButti K."/>
            <person name="Larrondo L.F."/>
            <person name="Lindquist E."/>
            <person name="Ling A."/>
            <person name="Lombard V."/>
            <person name="Lucas S."/>
            <person name="Lundell T."/>
            <person name="Martin R."/>
            <person name="McLaughlin D.J."/>
            <person name="Morgenstern I."/>
            <person name="Morin E."/>
            <person name="Murat C."/>
            <person name="Nagy L.G."/>
            <person name="Nolan M."/>
            <person name="Ohm R.A."/>
            <person name="Patyshakuliyeva A."/>
            <person name="Rokas A."/>
            <person name="Ruiz-Duenas F.J."/>
            <person name="Sabat G."/>
            <person name="Salamov A."/>
            <person name="Samejima M."/>
            <person name="Schmutz J."/>
            <person name="Slot J.C."/>
            <person name="St John F."/>
            <person name="Stenlid J."/>
            <person name="Sun H."/>
            <person name="Sun S."/>
            <person name="Syed K."/>
            <person name="Tsang A."/>
            <person name="Wiebenga A."/>
            <person name="Young D."/>
            <person name="Pisabarro A."/>
            <person name="Eastwood D.C."/>
            <person name="Martin F."/>
            <person name="Cullen D."/>
            <person name="Grigoriev I.V."/>
            <person name="Hibbett D.S."/>
        </authorList>
    </citation>
    <scope>NUCLEOTIDE SEQUENCE [LARGE SCALE GENOMIC DNA]</scope>
    <source>
        <strain evidence="2 3">DJM-731 SS1</strain>
    </source>
</reference>
<evidence type="ECO:0000313" key="3">
    <source>
        <dbReference type="Proteomes" id="UP000030653"/>
    </source>
</evidence>
<dbReference type="RefSeq" id="XP_040631083.1">
    <property type="nucleotide sequence ID" value="XM_040777170.1"/>
</dbReference>
<keyword evidence="3" id="KW-1185">Reference proteome</keyword>
<feature type="compositionally biased region" description="Polar residues" evidence="1">
    <location>
        <begin position="17"/>
        <end position="34"/>
    </location>
</feature>
<feature type="region of interest" description="Disordered" evidence="1">
    <location>
        <begin position="10"/>
        <end position="55"/>
    </location>
</feature>
<dbReference type="Proteomes" id="UP000030653">
    <property type="component" value="Unassembled WGS sequence"/>
</dbReference>